<proteinExistence type="predicted"/>
<sequence>ALGFVEDIAEGHVAAFEHGDPGERYILAGPFATPRQICAVAVEEAGRGWVPPTLPGALAGALAGTGELVSRLIRRPPLLPAGQLHYLRWAARADTSKAEATLAYRPTPWEDVVRRTVRWMRDGGPSVPLIAQSTTIPLRVSSA</sequence>
<dbReference type="InterPro" id="IPR036291">
    <property type="entry name" value="NAD(P)-bd_dom_sf"/>
</dbReference>
<protein>
    <recommendedName>
        <fullName evidence="2">NAD-dependent epimerase/dehydratase domain-containing protein</fullName>
    </recommendedName>
</protein>
<comment type="caution">
    <text evidence="1">The sequence shown here is derived from an EMBL/GenBank/DDBJ whole genome shotgun (WGS) entry which is preliminary data.</text>
</comment>
<organism evidence="1">
    <name type="scientific">marine sediment metagenome</name>
    <dbReference type="NCBI Taxonomy" id="412755"/>
    <lineage>
        <taxon>unclassified sequences</taxon>
        <taxon>metagenomes</taxon>
        <taxon>ecological metagenomes</taxon>
    </lineage>
</organism>
<dbReference type="Gene3D" id="3.40.50.720">
    <property type="entry name" value="NAD(P)-binding Rossmann-like Domain"/>
    <property type="match status" value="1"/>
</dbReference>
<dbReference type="AlphaFoldDB" id="A0A0F9D1Q8"/>
<accession>A0A0F9D1Q8</accession>
<reference evidence="1" key="1">
    <citation type="journal article" date="2015" name="Nature">
        <title>Complex archaea that bridge the gap between prokaryotes and eukaryotes.</title>
        <authorList>
            <person name="Spang A."/>
            <person name="Saw J.H."/>
            <person name="Jorgensen S.L."/>
            <person name="Zaremba-Niedzwiedzka K."/>
            <person name="Martijn J."/>
            <person name="Lind A.E."/>
            <person name="van Eijk R."/>
            <person name="Schleper C."/>
            <person name="Guy L."/>
            <person name="Ettema T.J."/>
        </authorList>
    </citation>
    <scope>NUCLEOTIDE SEQUENCE</scope>
</reference>
<dbReference type="EMBL" id="LAZR01033577">
    <property type="protein sequence ID" value="KKL47691.1"/>
    <property type="molecule type" value="Genomic_DNA"/>
</dbReference>
<name>A0A0F9D1Q8_9ZZZZ</name>
<gene>
    <name evidence="1" type="ORF">LCGC14_2333020</name>
</gene>
<evidence type="ECO:0008006" key="2">
    <source>
        <dbReference type="Google" id="ProtNLM"/>
    </source>
</evidence>
<feature type="non-terminal residue" evidence="1">
    <location>
        <position position="1"/>
    </location>
</feature>
<evidence type="ECO:0000313" key="1">
    <source>
        <dbReference type="EMBL" id="KKL47691.1"/>
    </source>
</evidence>
<dbReference type="SUPFAM" id="SSF51735">
    <property type="entry name" value="NAD(P)-binding Rossmann-fold domains"/>
    <property type="match status" value="1"/>
</dbReference>